<dbReference type="InterPro" id="IPR007730">
    <property type="entry name" value="SPOR-like_dom"/>
</dbReference>
<evidence type="ECO:0000313" key="4">
    <source>
        <dbReference type="Proteomes" id="UP000484885"/>
    </source>
</evidence>
<evidence type="ECO:0000256" key="1">
    <source>
        <dbReference type="SAM" id="MobiDB-lite"/>
    </source>
</evidence>
<accession>A0A845VAE6</accession>
<reference evidence="3 4" key="1">
    <citation type="submission" date="2020-02" db="EMBL/GenBank/DDBJ databases">
        <authorList>
            <person name="Zhang X.-Y."/>
        </authorList>
    </citation>
    <scope>NUCLEOTIDE SEQUENCE [LARGE SCALE GENOMIC DNA]</scope>
    <source>
        <strain evidence="3 4">C33</strain>
    </source>
</reference>
<dbReference type="AlphaFoldDB" id="A0A845VAE6"/>
<gene>
    <name evidence="3" type="ORF">G3I74_00900</name>
</gene>
<organism evidence="3 4">
    <name type="scientific">Wenzhouxiangella limi</name>
    <dbReference type="NCBI Taxonomy" id="2707351"/>
    <lineage>
        <taxon>Bacteria</taxon>
        <taxon>Pseudomonadati</taxon>
        <taxon>Pseudomonadota</taxon>
        <taxon>Gammaproteobacteria</taxon>
        <taxon>Chromatiales</taxon>
        <taxon>Wenzhouxiangellaceae</taxon>
        <taxon>Wenzhouxiangella</taxon>
    </lineage>
</organism>
<dbReference type="InterPro" id="IPR052521">
    <property type="entry name" value="Cell_div_SPOR-domain"/>
</dbReference>
<dbReference type="Proteomes" id="UP000484885">
    <property type="component" value="Unassembled WGS sequence"/>
</dbReference>
<evidence type="ECO:0000259" key="2">
    <source>
        <dbReference type="PROSITE" id="PS51724"/>
    </source>
</evidence>
<dbReference type="Pfam" id="PF05036">
    <property type="entry name" value="SPOR"/>
    <property type="match status" value="1"/>
</dbReference>
<proteinExistence type="predicted"/>
<protein>
    <recommendedName>
        <fullName evidence="2">SPOR domain-containing protein</fullName>
    </recommendedName>
</protein>
<comment type="caution">
    <text evidence="3">The sequence shown here is derived from an EMBL/GenBank/DDBJ whole genome shotgun (WGS) entry which is preliminary data.</text>
</comment>
<feature type="domain" description="SPOR" evidence="2">
    <location>
        <begin position="101"/>
        <end position="179"/>
    </location>
</feature>
<dbReference type="Gene3D" id="3.30.70.1070">
    <property type="entry name" value="Sporulation related repeat"/>
    <property type="match status" value="1"/>
</dbReference>
<dbReference type="GO" id="GO:0042834">
    <property type="term" value="F:peptidoglycan binding"/>
    <property type="evidence" value="ECO:0007669"/>
    <property type="project" value="InterPro"/>
</dbReference>
<dbReference type="PANTHER" id="PTHR38687:SF1">
    <property type="entry name" value="CELL DIVISION PROTEIN DEDD"/>
    <property type="match status" value="1"/>
</dbReference>
<dbReference type="PROSITE" id="PS51724">
    <property type="entry name" value="SPOR"/>
    <property type="match status" value="1"/>
</dbReference>
<dbReference type="GO" id="GO:0032506">
    <property type="term" value="P:cytokinetic process"/>
    <property type="evidence" value="ECO:0007669"/>
    <property type="project" value="TreeGrafter"/>
</dbReference>
<dbReference type="GO" id="GO:0030428">
    <property type="term" value="C:cell septum"/>
    <property type="evidence" value="ECO:0007669"/>
    <property type="project" value="TreeGrafter"/>
</dbReference>
<dbReference type="PANTHER" id="PTHR38687">
    <property type="entry name" value="CELL DIVISION PROTEIN DEDD-RELATED"/>
    <property type="match status" value="1"/>
</dbReference>
<dbReference type="EMBL" id="JAAGSC010000023">
    <property type="protein sequence ID" value="NDY94289.1"/>
    <property type="molecule type" value="Genomic_DNA"/>
</dbReference>
<sequence>MARKQARRGAGGHGLLWFASGLVCGLALATAAILSGVVPGAREAAAPAEPSGRDEPPIAESEAPERSRSYEFFTVLPEIEVVVPDSEIEERARSIEPEPDAASAGPYLLQVGSFRSADDAEGLRAQVTLLGLSARVQNVTVDDSTWHRVRVGPFETARAADEARRRLLENGFEAMVLTGG</sequence>
<dbReference type="SUPFAM" id="SSF110997">
    <property type="entry name" value="Sporulation related repeat"/>
    <property type="match status" value="1"/>
</dbReference>
<dbReference type="InterPro" id="IPR036680">
    <property type="entry name" value="SPOR-like_sf"/>
</dbReference>
<feature type="region of interest" description="Disordered" evidence="1">
    <location>
        <begin position="45"/>
        <end position="66"/>
    </location>
</feature>
<name>A0A845VAE6_9GAMM</name>
<evidence type="ECO:0000313" key="3">
    <source>
        <dbReference type="EMBL" id="NDY94289.1"/>
    </source>
</evidence>
<keyword evidence="4" id="KW-1185">Reference proteome</keyword>
<dbReference type="GO" id="GO:0032153">
    <property type="term" value="C:cell division site"/>
    <property type="evidence" value="ECO:0007669"/>
    <property type="project" value="TreeGrafter"/>
</dbReference>
<dbReference type="RefSeq" id="WP_164209129.1">
    <property type="nucleotide sequence ID" value="NZ_JAAGSC010000023.1"/>
</dbReference>